<dbReference type="PANTHER" id="PTHR11538:SF26">
    <property type="entry name" value="FERREDOXIN-FOLD ANTICODON-BINDING DOMAIN-CONTAINING PROTEIN 1"/>
    <property type="match status" value="1"/>
</dbReference>
<organism evidence="2 3">
    <name type="scientific">Xylocopa violacea</name>
    <name type="common">Violet carpenter bee</name>
    <name type="synonym">Apis violacea</name>
    <dbReference type="NCBI Taxonomy" id="135666"/>
    <lineage>
        <taxon>Eukaryota</taxon>
        <taxon>Metazoa</taxon>
        <taxon>Ecdysozoa</taxon>
        <taxon>Arthropoda</taxon>
        <taxon>Hexapoda</taxon>
        <taxon>Insecta</taxon>
        <taxon>Pterygota</taxon>
        <taxon>Neoptera</taxon>
        <taxon>Endopterygota</taxon>
        <taxon>Hymenoptera</taxon>
        <taxon>Apocrita</taxon>
        <taxon>Aculeata</taxon>
        <taxon>Apoidea</taxon>
        <taxon>Anthophila</taxon>
        <taxon>Apidae</taxon>
        <taxon>Xylocopa</taxon>
        <taxon>Xylocopa</taxon>
    </lineage>
</organism>
<dbReference type="SUPFAM" id="SSF53335">
    <property type="entry name" value="S-adenosyl-L-methionine-dependent methyltransferases"/>
    <property type="match status" value="1"/>
</dbReference>
<accession>A0ABP1NHP8</accession>
<dbReference type="InterPro" id="IPR019446">
    <property type="entry name" value="BMT5-like"/>
</dbReference>
<evidence type="ECO:0000313" key="3">
    <source>
        <dbReference type="Proteomes" id="UP001642520"/>
    </source>
</evidence>
<reference evidence="2 3" key="1">
    <citation type="submission" date="2024-08" db="EMBL/GenBank/DDBJ databases">
        <authorList>
            <person name="Will J Nash"/>
            <person name="Angela Man"/>
            <person name="Seanna McTaggart"/>
            <person name="Kendall Baker"/>
            <person name="Tom Barker"/>
            <person name="Leah Catchpole"/>
            <person name="Alex Durrant"/>
            <person name="Karim Gharbi"/>
            <person name="Naomi Irish"/>
            <person name="Gemy Kaithakottil"/>
            <person name="Debby Ku"/>
            <person name="Aaliyah Providence"/>
            <person name="Felix Shaw"/>
            <person name="David Swarbreck"/>
            <person name="Chris Watkins"/>
            <person name="Ann M. McCartney"/>
            <person name="Giulio Formenti"/>
            <person name="Alice Mouton"/>
            <person name="Noel Vella"/>
            <person name="Bjorn M von Reumont"/>
            <person name="Adriana Vella"/>
            <person name="Wilfried Haerty"/>
        </authorList>
    </citation>
    <scope>NUCLEOTIDE SEQUENCE [LARGE SCALE GENOMIC DNA]</scope>
</reference>
<dbReference type="Pfam" id="PF10354">
    <property type="entry name" value="BMT5-like"/>
    <property type="match status" value="1"/>
</dbReference>
<dbReference type="PANTHER" id="PTHR11538">
    <property type="entry name" value="PHENYLALANYL-TRNA SYNTHETASE"/>
    <property type="match status" value="1"/>
</dbReference>
<evidence type="ECO:0000313" key="2">
    <source>
        <dbReference type="EMBL" id="CAL7939434.1"/>
    </source>
</evidence>
<proteinExistence type="predicted"/>
<protein>
    <recommendedName>
        <fullName evidence="1">25S rRNA (uridine-N(3))-methyltransferase BMT5-like domain-containing protein</fullName>
    </recommendedName>
</protein>
<keyword evidence="3" id="KW-1185">Reference proteome</keyword>
<dbReference type="EMBL" id="CAXAJV020001290">
    <property type="protein sequence ID" value="CAL7939434.1"/>
    <property type="molecule type" value="Genomic_DNA"/>
</dbReference>
<dbReference type="InterPro" id="IPR029063">
    <property type="entry name" value="SAM-dependent_MTases_sf"/>
</dbReference>
<evidence type="ECO:0000259" key="1">
    <source>
        <dbReference type="Pfam" id="PF10354"/>
    </source>
</evidence>
<gene>
    <name evidence="2" type="ORF">XYLVIOL_LOCUS3885</name>
</gene>
<dbReference type="Proteomes" id="UP001642520">
    <property type="component" value="Unassembled WGS sequence"/>
</dbReference>
<comment type="caution">
    <text evidence="2">The sequence shown here is derived from an EMBL/GenBank/DDBJ whole genome shotgun (WGS) entry which is preliminary data.</text>
</comment>
<feature type="domain" description="25S rRNA (uridine-N(3))-methyltransferase BMT5-like" evidence="1">
    <location>
        <begin position="13"/>
        <end position="175"/>
    </location>
</feature>
<name>A0ABP1NHP8_XYLVO</name>
<sequence>MKVTAFNENDRVLLVGEGNFSFSVALFRLNLKINIIATCYETSINDELGNKNIEYLKNNGIYILLGIDATNLKDYPILRTELFDKIIFNFPHVGGKMRIEKNRELLRQFFISASTLLKNNGQVFVTLCNGQGGTSIDNPPRRWDDSWKIIEMAAHGNFVLTEIEPFAWSSFQNYIVTGYRSLNKQFHSAGALTHIFMKSDPPNTKNIAPRIKINILQCSNDNLSWKDISRITNISHINATSIHIHTYVFDMTISINENFDPIEFYTLLYNHAGHIINDVNYVGSYVCSGDIEKRTYRISYKSDCLPLHRKRVINLHQNLIANILEENLNVSVSK</sequence>